<proteinExistence type="predicted"/>
<dbReference type="AlphaFoldDB" id="A0A8J5ZGV1"/>
<feature type="region of interest" description="Disordered" evidence="1">
    <location>
        <begin position="1"/>
        <end position="22"/>
    </location>
</feature>
<feature type="compositionally biased region" description="Basic residues" evidence="1">
    <location>
        <begin position="46"/>
        <end position="55"/>
    </location>
</feature>
<evidence type="ECO:0000313" key="3">
    <source>
        <dbReference type="Proteomes" id="UP000700334"/>
    </source>
</evidence>
<gene>
    <name evidence="2" type="ORF">J0S82_018340</name>
</gene>
<keyword evidence="3" id="KW-1185">Reference proteome</keyword>
<organism evidence="2 3">
    <name type="scientific">Galemys pyrenaicus</name>
    <name type="common">Iberian desman</name>
    <name type="synonym">Pyrenean desman</name>
    <dbReference type="NCBI Taxonomy" id="202257"/>
    <lineage>
        <taxon>Eukaryota</taxon>
        <taxon>Metazoa</taxon>
        <taxon>Chordata</taxon>
        <taxon>Craniata</taxon>
        <taxon>Vertebrata</taxon>
        <taxon>Euteleostomi</taxon>
        <taxon>Mammalia</taxon>
        <taxon>Eutheria</taxon>
        <taxon>Laurasiatheria</taxon>
        <taxon>Eulipotyphla</taxon>
        <taxon>Talpidae</taxon>
        <taxon>Galemys</taxon>
    </lineage>
</organism>
<feature type="region of interest" description="Disordered" evidence="1">
    <location>
        <begin position="154"/>
        <end position="239"/>
    </location>
</feature>
<dbReference type="OrthoDB" id="4158657at2759"/>
<dbReference type="PANTHER" id="PTHR36866:SF1">
    <property type="entry name" value="GENE 1043-RELATED"/>
    <property type="match status" value="1"/>
</dbReference>
<feature type="compositionally biased region" description="Low complexity" evidence="1">
    <location>
        <begin position="227"/>
        <end position="238"/>
    </location>
</feature>
<feature type="region of interest" description="Disordered" evidence="1">
    <location>
        <begin position="43"/>
        <end position="70"/>
    </location>
</feature>
<feature type="compositionally biased region" description="Pro residues" evidence="1">
    <location>
        <begin position="154"/>
        <end position="183"/>
    </location>
</feature>
<name>A0A8J5ZGV1_GALPY</name>
<dbReference type="EMBL" id="JAGFMF010012216">
    <property type="protein sequence ID" value="KAG8505833.1"/>
    <property type="molecule type" value="Genomic_DNA"/>
</dbReference>
<feature type="region of interest" description="Disordered" evidence="1">
    <location>
        <begin position="251"/>
        <end position="300"/>
    </location>
</feature>
<evidence type="ECO:0000313" key="2">
    <source>
        <dbReference type="EMBL" id="KAG8505833.1"/>
    </source>
</evidence>
<reference evidence="2" key="1">
    <citation type="journal article" date="2021" name="Evol. Appl.">
        <title>The genome of the Pyrenean desman and the effects of bottlenecks and inbreeding on the genomic landscape of an endangered species.</title>
        <authorList>
            <person name="Escoda L."/>
            <person name="Castresana J."/>
        </authorList>
    </citation>
    <scope>NUCLEOTIDE SEQUENCE</scope>
    <source>
        <strain evidence="2">IBE-C5619</strain>
    </source>
</reference>
<accession>A0A8J5ZGV1</accession>
<dbReference type="PANTHER" id="PTHR36866">
    <property type="entry name" value="CHROMOSOME 4 OPEN READING FRAME 50"/>
    <property type="match status" value="1"/>
</dbReference>
<sequence>MWTVTAGTAGGRTLGRGQAPQCQPALCRHGAGAPAVERALLSTHQRGPRAQRSARRCCSGGGGSREARARQRWRQKLSRSQAWAASPVQAHLPRPQAQLASLVQKCQERDRLISHLLQELQRHGAAEPRLAERARGLLADVALAEYAATFLPPGGPEVSPPAARAPPAAPERPSPLPRPPGAVPGPFSAGVVLGSAWESGPARSRAQARTVSHTGICPRPRRPPRAPGRSPAGPARGPDLSCALLLRMRGAGPGPQAAVRTPRPGTRTRQCGSREGPSPAVRVLRRGAQGPSGLQGTFVQ</sequence>
<evidence type="ECO:0000256" key="1">
    <source>
        <dbReference type="SAM" id="MobiDB-lite"/>
    </source>
</evidence>
<dbReference type="Pfam" id="PF15030">
    <property type="entry name" value="DUF4527"/>
    <property type="match status" value="1"/>
</dbReference>
<comment type="caution">
    <text evidence="2">The sequence shown here is derived from an EMBL/GenBank/DDBJ whole genome shotgun (WGS) entry which is preliminary data.</text>
</comment>
<dbReference type="Proteomes" id="UP000700334">
    <property type="component" value="Unassembled WGS sequence"/>
</dbReference>
<protein>
    <submittedName>
        <fullName evidence="2">Uncharacterized protein</fullName>
    </submittedName>
</protein>
<dbReference type="InterPro" id="IPR032771">
    <property type="entry name" value="DUF4527"/>
</dbReference>